<accession>A0AAP0QSY8</accession>
<dbReference type="Pfam" id="PF00931">
    <property type="entry name" value="NB-ARC"/>
    <property type="match status" value="1"/>
</dbReference>
<comment type="caution">
    <text evidence="5">The sequence shown here is derived from an EMBL/GenBank/DDBJ whole genome shotgun (WGS) entry which is preliminary data.</text>
</comment>
<keyword evidence="1" id="KW-0677">Repeat</keyword>
<evidence type="ECO:0000259" key="4">
    <source>
        <dbReference type="Pfam" id="PF23559"/>
    </source>
</evidence>
<dbReference type="PANTHER" id="PTHR23155">
    <property type="entry name" value="DISEASE RESISTANCE PROTEIN RP"/>
    <property type="match status" value="1"/>
</dbReference>
<dbReference type="Proteomes" id="UP001428341">
    <property type="component" value="Unassembled WGS sequence"/>
</dbReference>
<dbReference type="GO" id="GO:0043531">
    <property type="term" value="F:ADP binding"/>
    <property type="evidence" value="ECO:0007669"/>
    <property type="project" value="InterPro"/>
</dbReference>
<dbReference type="SUPFAM" id="SSF52540">
    <property type="entry name" value="P-loop containing nucleoside triphosphate hydrolases"/>
    <property type="match status" value="1"/>
</dbReference>
<dbReference type="InterPro" id="IPR036388">
    <property type="entry name" value="WH-like_DNA-bd_sf"/>
</dbReference>
<evidence type="ECO:0000259" key="3">
    <source>
        <dbReference type="Pfam" id="PF00931"/>
    </source>
</evidence>
<organism evidence="5 6">
    <name type="scientific">Citrus x changshan-huyou</name>
    <dbReference type="NCBI Taxonomy" id="2935761"/>
    <lineage>
        <taxon>Eukaryota</taxon>
        <taxon>Viridiplantae</taxon>
        <taxon>Streptophyta</taxon>
        <taxon>Embryophyta</taxon>
        <taxon>Tracheophyta</taxon>
        <taxon>Spermatophyta</taxon>
        <taxon>Magnoliopsida</taxon>
        <taxon>eudicotyledons</taxon>
        <taxon>Gunneridae</taxon>
        <taxon>Pentapetalae</taxon>
        <taxon>rosids</taxon>
        <taxon>malvids</taxon>
        <taxon>Sapindales</taxon>
        <taxon>Rutaceae</taxon>
        <taxon>Aurantioideae</taxon>
        <taxon>Citrus</taxon>
    </lineage>
</organism>
<evidence type="ECO:0000256" key="1">
    <source>
        <dbReference type="ARBA" id="ARBA00022737"/>
    </source>
</evidence>
<dbReference type="Gene3D" id="1.10.10.10">
    <property type="entry name" value="Winged helix-like DNA-binding domain superfamily/Winged helix DNA-binding domain"/>
    <property type="match status" value="1"/>
</dbReference>
<evidence type="ECO:0000313" key="5">
    <source>
        <dbReference type="EMBL" id="KAK9214156.1"/>
    </source>
</evidence>
<evidence type="ECO:0000256" key="2">
    <source>
        <dbReference type="ARBA" id="ARBA00022821"/>
    </source>
</evidence>
<dbReference type="GO" id="GO:0098542">
    <property type="term" value="P:defense response to other organism"/>
    <property type="evidence" value="ECO:0007669"/>
    <property type="project" value="TreeGrafter"/>
</dbReference>
<dbReference type="InterPro" id="IPR002182">
    <property type="entry name" value="NB-ARC"/>
</dbReference>
<gene>
    <name evidence="5" type="ORF">WN944_006144</name>
</gene>
<dbReference type="InterPro" id="IPR027417">
    <property type="entry name" value="P-loop_NTPase"/>
</dbReference>
<evidence type="ECO:0000313" key="6">
    <source>
        <dbReference type="Proteomes" id="UP001428341"/>
    </source>
</evidence>
<dbReference type="AlphaFoldDB" id="A0AAP0QSY8"/>
<feature type="domain" description="Disease resistance protein winged helix" evidence="4">
    <location>
        <begin position="262"/>
        <end position="315"/>
    </location>
</feature>
<dbReference type="InterPro" id="IPR044974">
    <property type="entry name" value="Disease_R_plants"/>
</dbReference>
<feature type="domain" description="NB-ARC" evidence="3">
    <location>
        <begin position="38"/>
        <end position="178"/>
    </location>
</feature>
<name>A0AAP0QSY8_9ROSI</name>
<dbReference type="EMBL" id="JBCGBO010000003">
    <property type="protein sequence ID" value="KAK9214156.1"/>
    <property type="molecule type" value="Genomic_DNA"/>
</dbReference>
<dbReference type="Pfam" id="PF23559">
    <property type="entry name" value="WHD_DRP"/>
    <property type="match status" value="1"/>
</dbReference>
<dbReference type="Gene3D" id="3.40.50.300">
    <property type="entry name" value="P-loop containing nucleotide triphosphate hydrolases"/>
    <property type="match status" value="1"/>
</dbReference>
<dbReference type="InterPro" id="IPR058922">
    <property type="entry name" value="WHD_DRP"/>
</dbReference>
<keyword evidence="2" id="KW-0611">Plant defense</keyword>
<sequence length="441" mass="51063">MQQLSPRYNDFDISEQSDKLIRLLIERQPQLDIKEFERSREELFDLLIEGHPPLAMVVILDSSGFDKTAFAADTYNSNHVKFYFDCLVWVRVCLLYDFGKILDDIIKSVMPPSRVSVIIGEDYQLKKSILRDYLTNKKYFIVLDDVFDDSEIWDDLEEVLPDNQNGSRVLITVSDPDLLTSFELQNGQKIRSDSVLFGGPLIKIKHEGWQFFILNYGNTPLKSYIGEKAYPTIWSKIFSLLELPFHLKVCCIYLLVIRPSIEISTRQLYLLWVAEGFIPYNSEETADHYLKELIDRGFIQVSKKRAGGTVKTCYVSSYTFVSLAFVAAKTEFFRTTDAEEKSPANRVIIFEGLIEFFSLEHSDMYLQSLLNHSLESDQLDLKDCENFCKKFKHLRVLNLGSAVLDQYPPGNAIKLHRSFTRGYLDDAFELWFHHSTCTSKK</sequence>
<protein>
    <recommendedName>
        <fullName evidence="7">NB-ARC domain-containing protein</fullName>
    </recommendedName>
</protein>
<keyword evidence="6" id="KW-1185">Reference proteome</keyword>
<proteinExistence type="predicted"/>
<evidence type="ECO:0008006" key="7">
    <source>
        <dbReference type="Google" id="ProtNLM"/>
    </source>
</evidence>
<reference evidence="5 6" key="1">
    <citation type="submission" date="2024-05" db="EMBL/GenBank/DDBJ databases">
        <title>Haplotype-resolved chromosome-level genome assembly of Huyou (Citrus changshanensis).</title>
        <authorList>
            <person name="Miao C."/>
            <person name="Chen W."/>
            <person name="Wu Y."/>
            <person name="Wang L."/>
            <person name="Zhao S."/>
            <person name="Grierson D."/>
            <person name="Xu C."/>
            <person name="Chen K."/>
        </authorList>
    </citation>
    <scope>NUCLEOTIDE SEQUENCE [LARGE SCALE GENOMIC DNA]</scope>
    <source>
        <strain evidence="5">01-14</strain>
        <tissue evidence="5">Leaf</tissue>
    </source>
</reference>
<dbReference type="PANTHER" id="PTHR23155:SF1205">
    <property type="entry name" value="DISEASE RESISTANCE PROTEIN RPM1"/>
    <property type="match status" value="1"/>
</dbReference>